<dbReference type="Proteomes" id="UP000580250">
    <property type="component" value="Unassembled WGS sequence"/>
</dbReference>
<name>A0A6V7TNV3_MELEN</name>
<accession>A0A6V7TNV3</accession>
<organism evidence="2 3">
    <name type="scientific">Meloidogyne enterolobii</name>
    <name type="common">Root-knot nematode worm</name>
    <name type="synonym">Meloidogyne mayaguensis</name>
    <dbReference type="NCBI Taxonomy" id="390850"/>
    <lineage>
        <taxon>Eukaryota</taxon>
        <taxon>Metazoa</taxon>
        <taxon>Ecdysozoa</taxon>
        <taxon>Nematoda</taxon>
        <taxon>Chromadorea</taxon>
        <taxon>Rhabditida</taxon>
        <taxon>Tylenchina</taxon>
        <taxon>Tylenchomorpha</taxon>
        <taxon>Tylenchoidea</taxon>
        <taxon>Meloidogynidae</taxon>
        <taxon>Meloidogyninae</taxon>
        <taxon>Meloidogyne</taxon>
    </lineage>
</organism>
<reference evidence="2 3" key="1">
    <citation type="submission" date="2020-08" db="EMBL/GenBank/DDBJ databases">
        <authorList>
            <person name="Koutsovoulos G."/>
            <person name="Danchin GJ E."/>
        </authorList>
    </citation>
    <scope>NUCLEOTIDE SEQUENCE [LARGE SCALE GENOMIC DNA]</scope>
</reference>
<feature type="compositionally biased region" description="Polar residues" evidence="1">
    <location>
        <begin position="61"/>
        <end position="73"/>
    </location>
</feature>
<dbReference type="AlphaFoldDB" id="A0A6V7TNV3"/>
<sequence length="73" mass="8015">MKKSPITKMAENDTKLTDTTILFFSTGSGIPSPPPLLTPSINGVFVDEEERKRKKGVRVSCQHSNSSPSFNPH</sequence>
<evidence type="ECO:0000256" key="1">
    <source>
        <dbReference type="SAM" id="MobiDB-lite"/>
    </source>
</evidence>
<gene>
    <name evidence="2" type="ORF">MENT_LOCUS2030</name>
</gene>
<feature type="region of interest" description="Disordered" evidence="1">
    <location>
        <begin position="51"/>
        <end position="73"/>
    </location>
</feature>
<evidence type="ECO:0000313" key="3">
    <source>
        <dbReference type="Proteomes" id="UP000580250"/>
    </source>
</evidence>
<evidence type="ECO:0000313" key="2">
    <source>
        <dbReference type="EMBL" id="CAD2127811.1"/>
    </source>
</evidence>
<protein>
    <submittedName>
        <fullName evidence="2">Uncharacterized protein</fullName>
    </submittedName>
</protein>
<comment type="caution">
    <text evidence="2">The sequence shown here is derived from an EMBL/GenBank/DDBJ whole genome shotgun (WGS) entry which is preliminary data.</text>
</comment>
<proteinExistence type="predicted"/>
<dbReference type="EMBL" id="CAJEWN010000006">
    <property type="protein sequence ID" value="CAD2127811.1"/>
    <property type="molecule type" value="Genomic_DNA"/>
</dbReference>